<feature type="transmembrane region" description="Helical" evidence="7">
    <location>
        <begin position="52"/>
        <end position="71"/>
    </location>
</feature>
<organism evidence="10">
    <name type="scientific">marine metagenome</name>
    <dbReference type="NCBI Taxonomy" id="408172"/>
    <lineage>
        <taxon>unclassified sequences</taxon>
        <taxon>metagenomes</taxon>
        <taxon>ecological metagenomes</taxon>
    </lineage>
</organism>
<dbReference type="InterPro" id="IPR058533">
    <property type="entry name" value="Cation_efflux_TM"/>
</dbReference>
<evidence type="ECO:0000256" key="1">
    <source>
        <dbReference type="ARBA" id="ARBA00004141"/>
    </source>
</evidence>
<accession>A0A381TP05</accession>
<feature type="domain" description="Cation efflux protein transmembrane" evidence="8">
    <location>
        <begin position="16"/>
        <end position="209"/>
    </location>
</feature>
<dbReference type="InterPro" id="IPR002524">
    <property type="entry name" value="Cation_efflux"/>
</dbReference>
<dbReference type="GO" id="GO:0005886">
    <property type="term" value="C:plasma membrane"/>
    <property type="evidence" value="ECO:0007669"/>
    <property type="project" value="TreeGrafter"/>
</dbReference>
<feature type="transmembrane region" description="Helical" evidence="7">
    <location>
        <begin position="118"/>
        <end position="136"/>
    </location>
</feature>
<dbReference type="EMBL" id="UINC01004635">
    <property type="protein sequence ID" value="SVA15783.1"/>
    <property type="molecule type" value="Genomic_DNA"/>
</dbReference>
<comment type="subcellular location">
    <subcellularLocation>
        <location evidence="1">Membrane</location>
        <topology evidence="1">Multi-pass membrane protein</topology>
    </subcellularLocation>
</comment>
<dbReference type="SUPFAM" id="SSF161111">
    <property type="entry name" value="Cation efflux protein transmembrane domain-like"/>
    <property type="match status" value="1"/>
</dbReference>
<feature type="transmembrane region" description="Helical" evidence="7">
    <location>
        <begin position="156"/>
        <end position="175"/>
    </location>
</feature>
<dbReference type="SUPFAM" id="SSF160240">
    <property type="entry name" value="Cation efflux protein cytoplasmic domain-like"/>
    <property type="match status" value="1"/>
</dbReference>
<sequence>MENQKNTDPLVRSASIASLLVASTLIVLKYYGWVTTTSVSLLGSLADSLIDFLASVFVFIAVSYSLLPADAKHRFGYDKSEGLAAFIQSLLIGISGIYVCFEAITRLLNPSQINQPNIAIWIILVSIALTIALIMYQKYVVKKSQSMAIESDQYHYLTDTFINLSVLFSIVITGWTRFTFIDAVVGLLISGVVLYTAFILLKKSFKILLDQEIQSSHRDQIRKIALQHPQVLGFHDLRTRDTGRKYIIQFHLELDPKMSLLESHRITDEVTDNVLDVYPNSELIIHTDPLGIDEARDQFE</sequence>
<feature type="transmembrane region" description="Helical" evidence="7">
    <location>
        <begin position="181"/>
        <end position="201"/>
    </location>
</feature>
<dbReference type="Pfam" id="PF16916">
    <property type="entry name" value="ZT_dimer"/>
    <property type="match status" value="1"/>
</dbReference>
<proteinExistence type="predicted"/>
<evidence type="ECO:0000313" key="10">
    <source>
        <dbReference type="EMBL" id="SVA15783.1"/>
    </source>
</evidence>
<dbReference type="InterPro" id="IPR027470">
    <property type="entry name" value="Cation_efflux_CTD"/>
</dbReference>
<dbReference type="Gene3D" id="3.30.70.1350">
    <property type="entry name" value="Cation efflux protein, cytoplasmic domain"/>
    <property type="match status" value="1"/>
</dbReference>
<keyword evidence="2" id="KW-0813">Transport</keyword>
<dbReference type="GO" id="GO:0006882">
    <property type="term" value="P:intracellular zinc ion homeostasis"/>
    <property type="evidence" value="ECO:0007669"/>
    <property type="project" value="TreeGrafter"/>
</dbReference>
<keyword evidence="6 7" id="KW-0472">Membrane</keyword>
<feature type="transmembrane region" description="Helical" evidence="7">
    <location>
        <begin position="12"/>
        <end position="32"/>
    </location>
</feature>
<evidence type="ECO:0000256" key="3">
    <source>
        <dbReference type="ARBA" id="ARBA00022475"/>
    </source>
</evidence>
<dbReference type="PANTHER" id="PTHR43840">
    <property type="entry name" value="MITOCHONDRIAL METAL TRANSPORTER 1-RELATED"/>
    <property type="match status" value="1"/>
</dbReference>
<keyword evidence="4 7" id="KW-0812">Transmembrane</keyword>
<reference evidence="10" key="1">
    <citation type="submission" date="2018-05" db="EMBL/GenBank/DDBJ databases">
        <authorList>
            <person name="Lanie J.A."/>
            <person name="Ng W.-L."/>
            <person name="Kazmierczak K.M."/>
            <person name="Andrzejewski T.M."/>
            <person name="Davidsen T.M."/>
            <person name="Wayne K.J."/>
            <person name="Tettelin H."/>
            <person name="Glass J.I."/>
            <person name="Rusch D."/>
            <person name="Podicherti R."/>
            <person name="Tsui H.-C.T."/>
            <person name="Winkler M.E."/>
        </authorList>
    </citation>
    <scope>NUCLEOTIDE SEQUENCE</scope>
</reference>
<evidence type="ECO:0000259" key="9">
    <source>
        <dbReference type="Pfam" id="PF16916"/>
    </source>
</evidence>
<dbReference type="AlphaFoldDB" id="A0A381TP05"/>
<evidence type="ECO:0000256" key="5">
    <source>
        <dbReference type="ARBA" id="ARBA00022989"/>
    </source>
</evidence>
<gene>
    <name evidence="10" type="ORF">METZ01_LOCUS68637</name>
</gene>
<evidence type="ECO:0000256" key="7">
    <source>
        <dbReference type="SAM" id="Phobius"/>
    </source>
</evidence>
<keyword evidence="5 7" id="KW-1133">Transmembrane helix</keyword>
<evidence type="ECO:0000259" key="8">
    <source>
        <dbReference type="Pfam" id="PF01545"/>
    </source>
</evidence>
<feature type="transmembrane region" description="Helical" evidence="7">
    <location>
        <begin position="83"/>
        <end position="106"/>
    </location>
</feature>
<dbReference type="GO" id="GO:0015341">
    <property type="term" value="F:zinc efflux antiporter activity"/>
    <property type="evidence" value="ECO:0007669"/>
    <property type="project" value="TreeGrafter"/>
</dbReference>
<feature type="domain" description="Cation efflux protein cytoplasmic" evidence="9">
    <location>
        <begin position="216"/>
        <end position="289"/>
    </location>
</feature>
<dbReference type="GO" id="GO:0015086">
    <property type="term" value="F:cadmium ion transmembrane transporter activity"/>
    <property type="evidence" value="ECO:0007669"/>
    <property type="project" value="TreeGrafter"/>
</dbReference>
<evidence type="ECO:0000256" key="6">
    <source>
        <dbReference type="ARBA" id="ARBA00023136"/>
    </source>
</evidence>
<keyword evidence="3" id="KW-1003">Cell membrane</keyword>
<dbReference type="Gene3D" id="1.20.1510.10">
    <property type="entry name" value="Cation efflux protein transmembrane domain"/>
    <property type="match status" value="1"/>
</dbReference>
<dbReference type="NCBIfam" id="TIGR01297">
    <property type="entry name" value="CDF"/>
    <property type="match status" value="1"/>
</dbReference>
<protein>
    <submittedName>
        <fullName evidence="10">Uncharacterized protein</fullName>
    </submittedName>
</protein>
<evidence type="ECO:0000256" key="2">
    <source>
        <dbReference type="ARBA" id="ARBA00022448"/>
    </source>
</evidence>
<dbReference type="PANTHER" id="PTHR43840:SF41">
    <property type="entry name" value="CATION-EFFLUX PUMP FIEF"/>
    <property type="match status" value="1"/>
</dbReference>
<dbReference type="InterPro" id="IPR027469">
    <property type="entry name" value="Cation_efflux_TMD_sf"/>
</dbReference>
<dbReference type="InterPro" id="IPR036837">
    <property type="entry name" value="Cation_efflux_CTD_sf"/>
</dbReference>
<dbReference type="InterPro" id="IPR050291">
    <property type="entry name" value="CDF_Transporter"/>
</dbReference>
<name>A0A381TP05_9ZZZZ</name>
<dbReference type="GO" id="GO:0015093">
    <property type="term" value="F:ferrous iron transmembrane transporter activity"/>
    <property type="evidence" value="ECO:0007669"/>
    <property type="project" value="TreeGrafter"/>
</dbReference>
<dbReference type="Pfam" id="PF01545">
    <property type="entry name" value="Cation_efflux"/>
    <property type="match status" value="1"/>
</dbReference>
<evidence type="ECO:0000256" key="4">
    <source>
        <dbReference type="ARBA" id="ARBA00022692"/>
    </source>
</evidence>